<dbReference type="KEGG" id="ehn:H9Q80_04630"/>
<dbReference type="InterPro" id="IPR011608">
    <property type="entry name" value="PRD"/>
</dbReference>
<dbReference type="InterPro" id="IPR013196">
    <property type="entry name" value="HTH_11"/>
</dbReference>
<dbReference type="InterPro" id="IPR050661">
    <property type="entry name" value="BglG_antiterminators"/>
</dbReference>
<dbReference type="PROSITE" id="PS51372">
    <property type="entry name" value="PRD_2"/>
    <property type="match status" value="2"/>
</dbReference>
<dbReference type="Proteomes" id="UP000515856">
    <property type="component" value="Chromosome"/>
</dbReference>
<reference evidence="9 10" key="1">
    <citation type="submission" date="2020-08" db="EMBL/GenBank/DDBJ databases">
        <authorList>
            <person name="Liu C."/>
            <person name="Sun Q."/>
        </authorList>
    </citation>
    <scope>NUCLEOTIDE SEQUENCE [LARGE SCALE GENOMIC DNA]</scope>
    <source>
        <strain evidence="9 10">NSJ-61</strain>
    </source>
</reference>
<feature type="domain" description="PTS EIIB type-2" evidence="7">
    <location>
        <begin position="408"/>
        <end position="500"/>
    </location>
</feature>
<evidence type="ECO:0000259" key="7">
    <source>
        <dbReference type="PROSITE" id="PS51099"/>
    </source>
</evidence>
<dbReference type="Gene3D" id="1.10.10.10">
    <property type="entry name" value="Winged helix-like DNA-binding domain superfamily/Winged helix DNA-binding domain"/>
    <property type="match status" value="2"/>
</dbReference>
<dbReference type="CDD" id="cd05568">
    <property type="entry name" value="PTS_IIB_bgl_like"/>
    <property type="match status" value="1"/>
</dbReference>
<feature type="domain" description="PTS EIIA type-2" evidence="6">
    <location>
        <begin position="521"/>
        <end position="665"/>
    </location>
</feature>
<dbReference type="Gene3D" id="1.10.1790.10">
    <property type="entry name" value="PRD domain"/>
    <property type="match status" value="2"/>
</dbReference>
<proteinExistence type="predicted"/>
<evidence type="ECO:0000256" key="4">
    <source>
        <dbReference type="ARBA" id="ARBA00023159"/>
    </source>
</evidence>
<keyword evidence="10" id="KW-1185">Reference proteome</keyword>
<dbReference type="PANTHER" id="PTHR30185">
    <property type="entry name" value="CRYPTIC BETA-GLUCOSIDE BGL OPERON ANTITERMINATOR"/>
    <property type="match status" value="1"/>
</dbReference>
<dbReference type="SUPFAM" id="SSF63520">
    <property type="entry name" value="PTS-regulatory domain, PRD"/>
    <property type="match status" value="2"/>
</dbReference>
<dbReference type="InterPro" id="IPR036095">
    <property type="entry name" value="PTS_EIIB-like_sf"/>
</dbReference>
<evidence type="ECO:0000256" key="5">
    <source>
        <dbReference type="ARBA" id="ARBA00023163"/>
    </source>
</evidence>
<dbReference type="InterPro" id="IPR036390">
    <property type="entry name" value="WH_DNA-bd_sf"/>
</dbReference>
<keyword evidence="1" id="KW-0808">Transferase</keyword>
<dbReference type="InterPro" id="IPR007737">
    <property type="entry name" value="Mga_HTH"/>
</dbReference>
<dbReference type="InterPro" id="IPR036634">
    <property type="entry name" value="PRD_sf"/>
</dbReference>
<protein>
    <submittedName>
        <fullName evidence="9">BglG family transcription antiterminator</fullName>
    </submittedName>
</protein>
<dbReference type="GO" id="GO:0006355">
    <property type="term" value="P:regulation of DNA-templated transcription"/>
    <property type="evidence" value="ECO:0007669"/>
    <property type="project" value="InterPro"/>
</dbReference>
<dbReference type="PANTHER" id="PTHR30185:SF18">
    <property type="entry name" value="TRANSCRIPTIONAL REGULATOR MTLR"/>
    <property type="match status" value="1"/>
</dbReference>
<evidence type="ECO:0000256" key="1">
    <source>
        <dbReference type="ARBA" id="ARBA00022679"/>
    </source>
</evidence>
<dbReference type="AlphaFoldDB" id="A0A7G9GR10"/>
<dbReference type="GO" id="GO:0009401">
    <property type="term" value="P:phosphoenolpyruvate-dependent sugar phosphotransferase system"/>
    <property type="evidence" value="ECO:0007669"/>
    <property type="project" value="InterPro"/>
</dbReference>
<dbReference type="Pfam" id="PF00359">
    <property type="entry name" value="PTS_EIIA_2"/>
    <property type="match status" value="1"/>
</dbReference>
<dbReference type="SUPFAM" id="SSF55804">
    <property type="entry name" value="Phoshotransferase/anion transport protein"/>
    <property type="match status" value="1"/>
</dbReference>
<organism evidence="9 10">
    <name type="scientific">[Eubacterium] hominis</name>
    <dbReference type="NCBI Taxonomy" id="2764325"/>
    <lineage>
        <taxon>Bacteria</taxon>
        <taxon>Bacillati</taxon>
        <taxon>Bacillota</taxon>
        <taxon>Erysipelotrichia</taxon>
        <taxon>Erysipelotrichales</taxon>
        <taxon>Erysipelotrichaceae</taxon>
        <taxon>Amedibacillus</taxon>
    </lineage>
</organism>
<keyword evidence="3" id="KW-0805">Transcription regulation</keyword>
<dbReference type="InterPro" id="IPR013011">
    <property type="entry name" value="PTS_EIIB_2"/>
</dbReference>
<gene>
    <name evidence="9" type="ORF">H9Q80_04630</name>
</gene>
<dbReference type="SUPFAM" id="SSF46785">
    <property type="entry name" value="Winged helix' DNA-binding domain"/>
    <property type="match status" value="1"/>
</dbReference>
<evidence type="ECO:0000256" key="3">
    <source>
        <dbReference type="ARBA" id="ARBA00023015"/>
    </source>
</evidence>
<dbReference type="InterPro" id="IPR016152">
    <property type="entry name" value="PTrfase/Anion_transptr"/>
</dbReference>
<keyword evidence="2" id="KW-0677">Repeat</keyword>
<dbReference type="EMBL" id="CP060636">
    <property type="protein sequence ID" value="QNM13242.1"/>
    <property type="molecule type" value="Genomic_DNA"/>
</dbReference>
<dbReference type="Gene3D" id="3.40.50.2300">
    <property type="match status" value="1"/>
</dbReference>
<evidence type="ECO:0000259" key="8">
    <source>
        <dbReference type="PROSITE" id="PS51372"/>
    </source>
</evidence>
<evidence type="ECO:0000313" key="9">
    <source>
        <dbReference type="EMBL" id="QNM13242.1"/>
    </source>
</evidence>
<keyword evidence="4" id="KW-0010">Activator</keyword>
<evidence type="ECO:0000259" key="6">
    <source>
        <dbReference type="PROSITE" id="PS51094"/>
    </source>
</evidence>
<dbReference type="Pfam" id="PF05043">
    <property type="entry name" value="Mga"/>
    <property type="match status" value="1"/>
</dbReference>
<evidence type="ECO:0000256" key="2">
    <source>
        <dbReference type="ARBA" id="ARBA00022737"/>
    </source>
</evidence>
<dbReference type="PROSITE" id="PS51094">
    <property type="entry name" value="PTS_EIIA_TYPE_2"/>
    <property type="match status" value="1"/>
</dbReference>
<dbReference type="Gene3D" id="3.40.930.10">
    <property type="entry name" value="Mannitol-specific EII, Chain A"/>
    <property type="match status" value="1"/>
</dbReference>
<dbReference type="InterPro" id="IPR002178">
    <property type="entry name" value="PTS_EIIA_type-2_dom"/>
</dbReference>
<keyword evidence="5" id="KW-0804">Transcription</keyword>
<dbReference type="RefSeq" id="WP_117454360.1">
    <property type="nucleotide sequence ID" value="NZ_CP060636.1"/>
</dbReference>
<sequence>MKEKEQNLLLQLFENQDHFTTSKELSEILSLSERTVRTYIHNLESIVKENGAEIIAKQGYGYKLQMIRPMQFEMFLNKHQIQHVGENEKKAELETSLDRQNYILNKMLIEDEHVFLEMLADTLYISRSTLTKDMNVIKKMLEPYGLSIVSKPNYGTWIQGEENDKRCFIMNYFFKGSRFNSIQEYMDHTNYFDDIPTESFILVILDECRKNHIKLSDVMIQNVLMHLTLSIKRIEKGLQLNTFTLDTEFMNSIEYHTATNIIHRLEDDFKIQFPEEEIAYLTLHLGAKNNHPLHEPNVVMEKVEQQLDTILNQMEEELGIFLTDDMLLKNCLMEHLRPMLIRVHQGIVLKNPLLNEIMSEHRDVFDDTKMYLSKMPCLEGCEVSDDEWAYLTLHFMAAIERLQERNKLQVLVICSTGYGSAQLLKCRIEKEFSEHIHVVTEMGYFEMNEKALQGIDLIISSVNLDSVIFGIPFLHVSVFLSDQDKAAIRKFIDDTLSKRKHIEESYGKELSIKEKKEVFDTYIHKEYFQVFQGDITFESIVSTLIKRLSYQEKESYIKHMLDQIKLRENMGSIIFSETIAVPHPAIPVGRIASIAVGLVPDGVAWSKDVPNIKIVFLLSPSYLGNQGVKTMTKAIIRLIDMPEVQKELLECPKFEEFRKIFLNLM</sequence>
<dbReference type="Pfam" id="PF00874">
    <property type="entry name" value="PRD"/>
    <property type="match status" value="2"/>
</dbReference>
<accession>A0A7G9GR10</accession>
<feature type="domain" description="PRD" evidence="8">
    <location>
        <begin position="192"/>
        <end position="295"/>
    </location>
</feature>
<feature type="domain" description="PRD" evidence="8">
    <location>
        <begin position="298"/>
        <end position="405"/>
    </location>
</feature>
<dbReference type="SUPFAM" id="SSF52794">
    <property type="entry name" value="PTS system IIB component-like"/>
    <property type="match status" value="1"/>
</dbReference>
<dbReference type="Pfam" id="PF08279">
    <property type="entry name" value="HTH_11"/>
    <property type="match status" value="1"/>
</dbReference>
<dbReference type="InterPro" id="IPR036388">
    <property type="entry name" value="WH-like_DNA-bd_sf"/>
</dbReference>
<dbReference type="PROSITE" id="PS51099">
    <property type="entry name" value="PTS_EIIB_TYPE_2"/>
    <property type="match status" value="1"/>
</dbReference>
<name>A0A7G9GR10_9FIRM</name>
<evidence type="ECO:0000313" key="10">
    <source>
        <dbReference type="Proteomes" id="UP000515856"/>
    </source>
</evidence>
<dbReference type="GO" id="GO:0008982">
    <property type="term" value="F:protein-N(PI)-phosphohistidine-sugar phosphotransferase activity"/>
    <property type="evidence" value="ECO:0007669"/>
    <property type="project" value="InterPro"/>
</dbReference>